<keyword evidence="6" id="KW-0256">Endoplasmic reticulum</keyword>
<evidence type="ECO:0000256" key="7">
    <source>
        <dbReference type="ARBA" id="ARBA00023006"/>
    </source>
</evidence>
<feature type="region of interest" description="Disordered" evidence="12">
    <location>
        <begin position="1052"/>
        <end position="1090"/>
    </location>
</feature>
<dbReference type="GO" id="GO:0034045">
    <property type="term" value="C:phagophore assembly site membrane"/>
    <property type="evidence" value="ECO:0007669"/>
    <property type="project" value="UniProtKB-SubCell"/>
</dbReference>
<evidence type="ECO:0000256" key="12">
    <source>
        <dbReference type="SAM" id="MobiDB-lite"/>
    </source>
</evidence>
<feature type="region of interest" description="Disordered" evidence="12">
    <location>
        <begin position="217"/>
        <end position="275"/>
    </location>
</feature>
<feature type="compositionally biased region" description="Low complexity" evidence="12">
    <location>
        <begin position="1361"/>
        <end position="1370"/>
    </location>
</feature>
<dbReference type="GO" id="GO:0061709">
    <property type="term" value="P:reticulophagy"/>
    <property type="evidence" value="ECO:0007669"/>
    <property type="project" value="TreeGrafter"/>
</dbReference>
<dbReference type="GO" id="GO:0034727">
    <property type="term" value="P:piecemeal microautophagy of the nucleus"/>
    <property type="evidence" value="ECO:0007669"/>
    <property type="project" value="TreeGrafter"/>
</dbReference>
<evidence type="ECO:0000256" key="8">
    <source>
        <dbReference type="ARBA" id="ARBA00023055"/>
    </source>
</evidence>
<comment type="caution">
    <text evidence="13">The sequence shown here is derived from an EMBL/GenBank/DDBJ whole genome shotgun (WGS) entry which is preliminary data.</text>
</comment>
<keyword evidence="7" id="KW-0072">Autophagy</keyword>
<evidence type="ECO:0000256" key="11">
    <source>
        <dbReference type="ARBA" id="ARBA00024615"/>
    </source>
</evidence>
<organism evidence="13 14">
    <name type="scientific">Gonium pectorale</name>
    <name type="common">Green alga</name>
    <dbReference type="NCBI Taxonomy" id="33097"/>
    <lineage>
        <taxon>Eukaryota</taxon>
        <taxon>Viridiplantae</taxon>
        <taxon>Chlorophyta</taxon>
        <taxon>core chlorophytes</taxon>
        <taxon>Chlorophyceae</taxon>
        <taxon>CS clade</taxon>
        <taxon>Chlamydomonadales</taxon>
        <taxon>Volvocaceae</taxon>
        <taxon>Gonium</taxon>
    </lineage>
</organism>
<dbReference type="GO" id="GO:0000045">
    <property type="term" value="P:autophagosome assembly"/>
    <property type="evidence" value="ECO:0007669"/>
    <property type="project" value="TreeGrafter"/>
</dbReference>
<feature type="compositionally biased region" description="Acidic residues" evidence="12">
    <location>
        <begin position="2242"/>
        <end position="2252"/>
    </location>
</feature>
<accession>A0A150GII1</accession>
<evidence type="ECO:0000256" key="4">
    <source>
        <dbReference type="ARBA" id="ARBA00018070"/>
    </source>
</evidence>
<comment type="similarity">
    <text evidence="3">Belongs to the ATG2 family.</text>
</comment>
<feature type="region of interest" description="Disordered" evidence="12">
    <location>
        <begin position="977"/>
        <end position="1014"/>
    </location>
</feature>
<feature type="region of interest" description="Disordered" evidence="12">
    <location>
        <begin position="2242"/>
        <end position="2283"/>
    </location>
</feature>
<feature type="compositionally biased region" description="Low complexity" evidence="12">
    <location>
        <begin position="1067"/>
        <end position="1079"/>
    </location>
</feature>
<dbReference type="Pfam" id="PF13329">
    <property type="entry name" value="ATG2_CAD"/>
    <property type="match status" value="1"/>
</dbReference>
<comment type="subcellular location">
    <subcellularLocation>
        <location evidence="1">Endoplasmic reticulum membrane</location>
        <topology evidence="1">Peripheral membrane protein</topology>
    </subcellularLocation>
    <subcellularLocation>
        <location evidence="2">Preautophagosomal structure membrane</location>
        <topology evidence="2">Peripheral membrane protein</topology>
    </subcellularLocation>
</comment>
<feature type="region of interest" description="Disordered" evidence="12">
    <location>
        <begin position="2362"/>
        <end position="2385"/>
    </location>
</feature>
<dbReference type="OrthoDB" id="547588at2759"/>
<evidence type="ECO:0000256" key="3">
    <source>
        <dbReference type="ARBA" id="ARBA00009714"/>
    </source>
</evidence>
<proteinExistence type="inferred from homology"/>
<dbReference type="GO" id="GO:0043495">
    <property type="term" value="F:protein-membrane adaptor activity"/>
    <property type="evidence" value="ECO:0007669"/>
    <property type="project" value="TreeGrafter"/>
</dbReference>
<dbReference type="GO" id="GO:0061723">
    <property type="term" value="P:glycophagy"/>
    <property type="evidence" value="ECO:0007669"/>
    <property type="project" value="TreeGrafter"/>
</dbReference>
<dbReference type="PANTHER" id="PTHR13190">
    <property type="entry name" value="AUTOPHAGY-RELATED 2, ISOFORM A"/>
    <property type="match status" value="1"/>
</dbReference>
<gene>
    <name evidence="13" type="ORF">GPECTOR_20g484</name>
</gene>
<evidence type="ECO:0000256" key="5">
    <source>
        <dbReference type="ARBA" id="ARBA00022448"/>
    </source>
</evidence>
<dbReference type="EMBL" id="LSYV01000021">
    <property type="protein sequence ID" value="KXZ49627.1"/>
    <property type="molecule type" value="Genomic_DNA"/>
</dbReference>
<dbReference type="InterPro" id="IPR026849">
    <property type="entry name" value="ATG2"/>
</dbReference>
<feature type="compositionally biased region" description="Low complexity" evidence="12">
    <location>
        <begin position="993"/>
        <end position="1014"/>
    </location>
</feature>
<dbReference type="GO" id="GO:0032266">
    <property type="term" value="F:phosphatidylinositol-3-phosphate binding"/>
    <property type="evidence" value="ECO:0007669"/>
    <property type="project" value="TreeGrafter"/>
</dbReference>
<feature type="compositionally biased region" description="Gly residues" evidence="12">
    <location>
        <begin position="2258"/>
        <end position="2278"/>
    </location>
</feature>
<feature type="compositionally biased region" description="Low complexity" evidence="12">
    <location>
        <begin position="1135"/>
        <end position="1155"/>
    </location>
</feature>
<feature type="region of interest" description="Disordered" evidence="12">
    <location>
        <begin position="1129"/>
        <end position="1157"/>
    </location>
</feature>
<feature type="region of interest" description="Disordered" evidence="12">
    <location>
        <begin position="706"/>
        <end position="730"/>
    </location>
</feature>
<keyword evidence="9" id="KW-0472">Membrane</keyword>
<evidence type="ECO:0000256" key="9">
    <source>
        <dbReference type="ARBA" id="ARBA00023136"/>
    </source>
</evidence>
<evidence type="ECO:0000256" key="1">
    <source>
        <dbReference type="ARBA" id="ARBA00004406"/>
    </source>
</evidence>
<evidence type="ECO:0000313" key="13">
    <source>
        <dbReference type="EMBL" id="KXZ49627.1"/>
    </source>
</evidence>
<feature type="compositionally biased region" description="Low complexity" evidence="12">
    <location>
        <begin position="2363"/>
        <end position="2378"/>
    </location>
</feature>
<dbReference type="GO" id="GO:0000422">
    <property type="term" value="P:autophagy of mitochondrion"/>
    <property type="evidence" value="ECO:0007669"/>
    <property type="project" value="TreeGrafter"/>
</dbReference>
<sequence length="2385" mass="238120">MLGTTDWLLKRFLKFVLKRNVGKYLTSEIDVEQLDVKLDTGSLELKNLLLNCEALNRDLALDGWHVKAGYVGSVTAKLPLVALSSGQCSVAINEVMLTVAPTPCKAHGRSSTSSDVAGGLPLDIPASGGSATTMAGRGSSSAGAMGFLLADDFGWTGHGAVMDGIKRIAGSLQSMLQHMRVEASNVLIRVELPHPTDRDRVVTAALRLDLVEFGDLSSAAPPTTGSAPGAATNGGSPGQPTAQQHKAQPVAPRPQGGVDGTSGTPAEGASAAGGGQREISKFVNVKGLSLDLLEAAPLITGAAAAVAAAAPSPPSPPAVLHGSGGAGVTLVSGPGKHGLQMSVEVRLVIPDDRSQPTQITADVDLGAVRLQLLPSHAVCLSALKLALDRVGGGAAGGPGKGACGDGAAGLFVPYSSVPADAPHGRHAADATGGGQWGQRSLFESIMIPDCEGVVAHSLEPYMYGTAGSLYGDASEFHDACSRIGSLANSLVNSVAQSGTDLLGYVAASGTAAVSGAMGWMGSAPAPEQPAQPLRGKEPPHVSVAAAAAAAAAAGASASAATEATAVPPAVRSIVSVAAHMSHMAVVLCYGPSQPSASSSPQPGRKGPQAAVARGAVFAGASAASRSAGAASGGGAASSATGGSLVLELQDMSYDLWLDEAHGSGMVLQAGQLQVYEQLPSSIGSKYGITAVEWGRVPEVLPQAPFRFRPSQPAPTRAHLGSPTSASASPRARPLLPVTVWLSLPLLHRVSEFAAPLGLGLEPEKRPANGQAAKATTVDLAAGFVELFLVRTGATDAAGSFEREPANAAGARPHARQQLQSGGASADSWALPWTSKLLFDLSPSPALPPPAGGGYRGAWGAPHPAPPVGPSDVPPGCGLHLHVCSDPGVGTAPELVSEAWSHAATHAQDRWADPDGEGGAWEERSSFRSVAFHEHCRRVAMYELVVEELTLFRGTGLGAQAGCSVTSLHTHGVTLMGHLEAPGTHPHSQPQSVAPAPTAAQQHQQQRHAGGAGPPLQQQQQAICLLHCPLASGAGDKAPAYIEYLCVEGPQPPAHRSMRSTPGGSPTAAASGRASQRSGAPWEGRPAAAGDTSIHSVLLQGVTISTDHGYVTMDWAAQLGALLASLPSPGAERGEGATAARQAQPQGQGQSGQAKAKSGRLSVNIVDLALRHEPVEYPVVAPAAGAPSAPAAAAAAPAAAISGGSASGSRSNSGSFAQRAFSSSSAAAAAAGTAAGASPSQPGGGGGRISPVALAVIIEGVHFGLPLGQPDAVAGGDSADSAAAEVTPLQPPPVHSVVLHSMTLHLAAADQRGPGWGASDPRGVREPLLAACGYHRVVQETSIRVVIKQKRYPRRPKPHAPPSDANLAAAAAAAAASPSGADGAGCDTPARCEAVPEYDTTLDVEVTNQHLLGVLTVESATLLAHFAMQTGTLMTARQAAAAAAAAVAAGAPPRRDGCRAVSSGPADVCWDATSEAGSVTTGAGGGSTLGQCVSEAGADAAGSLLTALLLDEVDENAFRRVPTAPAASDAVGLAASGAYGGGWYTAGAGVAASSAAGGASGPPGLILIDDFFPVNHQGEYDEDITLVQHPPRDGRAGWTGVAARTELEGTWYGPDEGPDRRPAAAGHYGPCGPGYHPIVAGSAPAAPSPIACAAASTTASGDSFPRPGDCFCDLDLCGPGRGPIGDDPDFLLSGGLTGPSCFDSDQEHDLEDVSLLEPAPAPGAGAGAGAGAGGQRVGGPWGASEPVAVPGPARAGGTAAPSVVSLGSSAGTRASSVPAYRLQEDYVRVPRKSDEDGSAPAAGCGAEPGRGLGGDAACAGAGSAAAGGGGGPGLAGGGVEQPPPAIRIRLKDLSGIWVMHTTPSASAAAAAPSAASAGTGGGGAQQQEGRVELVVEGLGLLLESYGPGGHMARHIKLTVHDLEIRDCVLDVRQQQAAAVSGGRGLAAAAAGGSGGAGWVRLLGYRSVPGQPRDSRAPLVAVALTAVRPNPAATDPRDEEFRLAVALLPLRLKLNQDVMSYLAWYGAAVSTALRPAAAVLSGMQAALSELGGCEPLPPPFFQRVQIRGFHVVLDYRPRRVDIAALAEGRLLELINLVPLGGVDLACKPLRLAGLAGWDELGAAVLREWLNDIARTQAHKFITGLAPVNAVIKVGSAVATVLAAPARQLARREGPGGQPLGTQVRRAAAGFARHLVCEALAAGRTAATGAGKAIVRVGSSALSAYGGTAAAYGGGPGYGFGMYDDDDGDGGEEGDEHAGVEGAGGGEGGAQGHGAGGGGGGRMRRSRSASAAVRKGLARAAITIGTASQQVTAGLQNGGLQRGVSNVARVIGAAAATGVSAAAPASAALQGQLRGTLRSVRRALRAQLQGPGQAPAQAGPPESHAKED</sequence>
<evidence type="ECO:0000256" key="2">
    <source>
        <dbReference type="ARBA" id="ARBA00004623"/>
    </source>
</evidence>
<dbReference type="GO" id="GO:0006869">
    <property type="term" value="P:lipid transport"/>
    <property type="evidence" value="ECO:0007669"/>
    <property type="project" value="UniProtKB-KW"/>
</dbReference>
<feature type="compositionally biased region" description="Low complexity" evidence="12">
    <location>
        <begin position="1741"/>
        <end position="1760"/>
    </location>
</feature>
<keyword evidence="5" id="KW-0813">Transport</keyword>
<feature type="region of interest" description="Disordered" evidence="12">
    <location>
        <begin position="802"/>
        <end position="822"/>
    </location>
</feature>
<keyword evidence="8" id="KW-0445">Lipid transport</keyword>
<comment type="catalytic activity">
    <reaction evidence="10">
        <text>a 1,2-diacyl-sn-glycero-3-phospho-L-serine(in) = a 1,2-diacyl-sn-glycero-3-phospho-L-serine(out)</text>
        <dbReference type="Rhea" id="RHEA:38663"/>
        <dbReference type="ChEBI" id="CHEBI:57262"/>
    </reaction>
</comment>
<evidence type="ECO:0000256" key="6">
    <source>
        <dbReference type="ARBA" id="ARBA00022824"/>
    </source>
</evidence>
<feature type="region of interest" description="Disordered" evidence="12">
    <location>
        <begin position="1349"/>
        <end position="1370"/>
    </location>
</feature>
<protein>
    <recommendedName>
        <fullName evidence="4">Autophagy-related protein 2</fullName>
    </recommendedName>
</protein>
<dbReference type="GO" id="GO:0061908">
    <property type="term" value="C:phagophore"/>
    <property type="evidence" value="ECO:0007669"/>
    <property type="project" value="TreeGrafter"/>
</dbReference>
<dbReference type="PANTHER" id="PTHR13190:SF1">
    <property type="entry name" value="AUTOPHAGY-RELATED 2, ISOFORM A"/>
    <property type="match status" value="1"/>
</dbReference>
<keyword evidence="14" id="KW-1185">Reference proteome</keyword>
<comment type="catalytic activity">
    <reaction evidence="11">
        <text>a 1,2-diacyl-sn-glycero-3-phosphoethanolamine(in) = a 1,2-diacyl-sn-glycero-3-phosphoethanolamine(out)</text>
        <dbReference type="Rhea" id="RHEA:38895"/>
        <dbReference type="ChEBI" id="CHEBI:64612"/>
    </reaction>
</comment>
<feature type="region of interest" description="Disordered" evidence="12">
    <location>
        <begin position="1715"/>
        <end position="1761"/>
    </location>
</feature>
<feature type="compositionally biased region" description="Low complexity" evidence="12">
    <location>
        <begin position="217"/>
        <end position="234"/>
    </location>
</feature>
<dbReference type="STRING" id="33097.A0A150GII1"/>
<evidence type="ECO:0000256" key="10">
    <source>
        <dbReference type="ARBA" id="ARBA00024479"/>
    </source>
</evidence>
<dbReference type="Proteomes" id="UP000075714">
    <property type="component" value="Unassembled WGS sequence"/>
</dbReference>
<feature type="compositionally biased region" description="Gly residues" evidence="12">
    <location>
        <begin position="1723"/>
        <end position="1740"/>
    </location>
</feature>
<dbReference type="GO" id="GO:0005789">
    <property type="term" value="C:endoplasmic reticulum membrane"/>
    <property type="evidence" value="ECO:0007669"/>
    <property type="project" value="UniProtKB-SubCell"/>
</dbReference>
<reference evidence="14" key="1">
    <citation type="journal article" date="2016" name="Nat. Commun.">
        <title>The Gonium pectorale genome demonstrates co-option of cell cycle regulation during the evolution of multicellularity.</title>
        <authorList>
            <person name="Hanschen E.R."/>
            <person name="Marriage T.N."/>
            <person name="Ferris P.J."/>
            <person name="Hamaji T."/>
            <person name="Toyoda A."/>
            <person name="Fujiyama A."/>
            <person name="Neme R."/>
            <person name="Noguchi H."/>
            <person name="Minakuchi Y."/>
            <person name="Suzuki M."/>
            <person name="Kawai-Toyooka H."/>
            <person name="Smith D.R."/>
            <person name="Sparks H."/>
            <person name="Anderson J."/>
            <person name="Bakaric R."/>
            <person name="Luria V."/>
            <person name="Karger A."/>
            <person name="Kirschner M.W."/>
            <person name="Durand P.M."/>
            <person name="Michod R.E."/>
            <person name="Nozaki H."/>
            <person name="Olson B.J."/>
        </authorList>
    </citation>
    <scope>NUCLEOTIDE SEQUENCE [LARGE SCALE GENOMIC DNA]</scope>
    <source>
        <strain evidence="14">NIES-2863</strain>
    </source>
</reference>
<name>A0A150GII1_GONPE</name>
<evidence type="ECO:0000313" key="14">
    <source>
        <dbReference type="Proteomes" id="UP000075714"/>
    </source>
</evidence>